<dbReference type="GO" id="GO:0032259">
    <property type="term" value="P:methylation"/>
    <property type="evidence" value="ECO:0007669"/>
    <property type="project" value="UniProtKB-KW"/>
</dbReference>
<evidence type="ECO:0000256" key="6">
    <source>
        <dbReference type="ARBA" id="ARBA00049348"/>
    </source>
</evidence>
<evidence type="ECO:0000259" key="7">
    <source>
        <dbReference type="Pfam" id="PF01035"/>
    </source>
</evidence>
<dbReference type="EMBL" id="CP036291">
    <property type="protein sequence ID" value="QDU89996.1"/>
    <property type="molecule type" value="Genomic_DNA"/>
</dbReference>
<protein>
    <submittedName>
        <fullName evidence="8">Methylated-DNA--protein-cysteine methyltransferase</fullName>
        <ecNumber evidence="8">2.1.1.63</ecNumber>
    </submittedName>
</protein>
<gene>
    <name evidence="8" type="primary">ogt</name>
    <name evidence="8" type="ORF">Pla175_33950</name>
</gene>
<dbReference type="InterPro" id="IPR036388">
    <property type="entry name" value="WH-like_DNA-bd_sf"/>
</dbReference>
<comment type="catalytic activity">
    <reaction evidence="1">
        <text>a 4-O-methyl-thymidine in DNA + L-cysteinyl-[protein] = a thymidine in DNA + S-methyl-L-cysteinyl-[protein]</text>
        <dbReference type="Rhea" id="RHEA:53428"/>
        <dbReference type="Rhea" id="RHEA-COMP:10131"/>
        <dbReference type="Rhea" id="RHEA-COMP:10132"/>
        <dbReference type="Rhea" id="RHEA-COMP:13555"/>
        <dbReference type="Rhea" id="RHEA-COMP:13556"/>
        <dbReference type="ChEBI" id="CHEBI:29950"/>
        <dbReference type="ChEBI" id="CHEBI:82612"/>
        <dbReference type="ChEBI" id="CHEBI:137386"/>
        <dbReference type="ChEBI" id="CHEBI:137387"/>
        <dbReference type="EC" id="2.1.1.63"/>
    </reaction>
</comment>
<dbReference type="InterPro" id="IPR001497">
    <property type="entry name" value="MethylDNA_cys_MeTrfase_AS"/>
</dbReference>
<comment type="catalytic activity">
    <reaction evidence="6">
        <text>a 6-O-methyl-2'-deoxyguanosine in DNA + L-cysteinyl-[protein] = S-methyl-L-cysteinyl-[protein] + a 2'-deoxyguanosine in DNA</text>
        <dbReference type="Rhea" id="RHEA:24000"/>
        <dbReference type="Rhea" id="RHEA-COMP:10131"/>
        <dbReference type="Rhea" id="RHEA-COMP:10132"/>
        <dbReference type="Rhea" id="RHEA-COMP:11367"/>
        <dbReference type="Rhea" id="RHEA-COMP:11368"/>
        <dbReference type="ChEBI" id="CHEBI:29950"/>
        <dbReference type="ChEBI" id="CHEBI:82612"/>
        <dbReference type="ChEBI" id="CHEBI:85445"/>
        <dbReference type="ChEBI" id="CHEBI:85448"/>
        <dbReference type="EC" id="2.1.1.63"/>
    </reaction>
</comment>
<dbReference type="InterPro" id="IPR036217">
    <property type="entry name" value="MethylDNA_cys_MeTrfase_DNAb"/>
</dbReference>
<evidence type="ECO:0000256" key="1">
    <source>
        <dbReference type="ARBA" id="ARBA00001286"/>
    </source>
</evidence>
<evidence type="ECO:0000256" key="3">
    <source>
        <dbReference type="ARBA" id="ARBA00022679"/>
    </source>
</evidence>
<keyword evidence="2 8" id="KW-0489">Methyltransferase</keyword>
<dbReference type="PROSITE" id="PS00374">
    <property type="entry name" value="MGMT"/>
    <property type="match status" value="1"/>
</dbReference>
<keyword evidence="4" id="KW-0227">DNA damage</keyword>
<evidence type="ECO:0000256" key="4">
    <source>
        <dbReference type="ARBA" id="ARBA00022763"/>
    </source>
</evidence>
<evidence type="ECO:0000313" key="9">
    <source>
        <dbReference type="Proteomes" id="UP000317429"/>
    </source>
</evidence>
<dbReference type="EC" id="2.1.1.63" evidence="8"/>
<dbReference type="SUPFAM" id="SSF46767">
    <property type="entry name" value="Methylated DNA-protein cysteine methyltransferase, C-terminal domain"/>
    <property type="match status" value="1"/>
</dbReference>
<sequence>MAWRCSGSVVRRVTIGAATRGDAVAALGGTPPKTPRSEAQRLAERLGERLGRYACGECVAFDDFRIDDQQLTPFAQRVIVACRGLGWGETSSYKGLAGRAGSPGAARAVGSVMANNRWAIVVPCHRVVGAGGDLRGFSAPTGVDLKRRMLDLETRPMLRLFA</sequence>
<dbReference type="Proteomes" id="UP000317429">
    <property type="component" value="Chromosome"/>
</dbReference>
<evidence type="ECO:0000256" key="2">
    <source>
        <dbReference type="ARBA" id="ARBA00022603"/>
    </source>
</evidence>
<dbReference type="PANTHER" id="PTHR10815:SF5">
    <property type="entry name" value="METHYLATED-DNA--PROTEIN-CYSTEINE METHYLTRANSFERASE"/>
    <property type="match status" value="1"/>
</dbReference>
<accession>A0A518DEU4</accession>
<dbReference type="KEGG" id="pnd:Pla175_33950"/>
<dbReference type="InterPro" id="IPR014048">
    <property type="entry name" value="MethylDNA_cys_MeTrfase_DNA-bd"/>
</dbReference>
<keyword evidence="3 8" id="KW-0808">Transferase</keyword>
<dbReference type="AlphaFoldDB" id="A0A518DEU4"/>
<organism evidence="8 9">
    <name type="scientific">Pirellulimonas nuda</name>
    <dbReference type="NCBI Taxonomy" id="2528009"/>
    <lineage>
        <taxon>Bacteria</taxon>
        <taxon>Pseudomonadati</taxon>
        <taxon>Planctomycetota</taxon>
        <taxon>Planctomycetia</taxon>
        <taxon>Pirellulales</taxon>
        <taxon>Lacipirellulaceae</taxon>
        <taxon>Pirellulimonas</taxon>
    </lineage>
</organism>
<dbReference type="PANTHER" id="PTHR10815">
    <property type="entry name" value="METHYLATED-DNA--PROTEIN-CYSTEINE METHYLTRANSFERASE"/>
    <property type="match status" value="1"/>
</dbReference>
<keyword evidence="5" id="KW-0234">DNA repair</keyword>
<feature type="domain" description="Methylated-DNA-[protein]-cysteine S-methyltransferase DNA binding" evidence="7">
    <location>
        <begin position="73"/>
        <end position="154"/>
    </location>
</feature>
<dbReference type="NCBIfam" id="TIGR00589">
    <property type="entry name" value="ogt"/>
    <property type="match status" value="1"/>
</dbReference>
<proteinExistence type="predicted"/>
<dbReference type="CDD" id="cd06445">
    <property type="entry name" value="ATase"/>
    <property type="match status" value="1"/>
</dbReference>
<evidence type="ECO:0000313" key="8">
    <source>
        <dbReference type="EMBL" id="QDU89996.1"/>
    </source>
</evidence>
<reference evidence="8 9" key="1">
    <citation type="submission" date="2019-02" db="EMBL/GenBank/DDBJ databases">
        <title>Deep-cultivation of Planctomycetes and their phenomic and genomic characterization uncovers novel biology.</title>
        <authorList>
            <person name="Wiegand S."/>
            <person name="Jogler M."/>
            <person name="Boedeker C."/>
            <person name="Pinto D."/>
            <person name="Vollmers J."/>
            <person name="Rivas-Marin E."/>
            <person name="Kohn T."/>
            <person name="Peeters S.H."/>
            <person name="Heuer A."/>
            <person name="Rast P."/>
            <person name="Oberbeckmann S."/>
            <person name="Bunk B."/>
            <person name="Jeske O."/>
            <person name="Meyerdierks A."/>
            <person name="Storesund J.E."/>
            <person name="Kallscheuer N."/>
            <person name="Luecker S."/>
            <person name="Lage O.M."/>
            <person name="Pohl T."/>
            <person name="Merkel B.J."/>
            <person name="Hornburger P."/>
            <person name="Mueller R.-W."/>
            <person name="Bruemmer F."/>
            <person name="Labrenz M."/>
            <person name="Spormann A.M."/>
            <person name="Op den Camp H."/>
            <person name="Overmann J."/>
            <person name="Amann R."/>
            <person name="Jetten M.S.M."/>
            <person name="Mascher T."/>
            <person name="Medema M.H."/>
            <person name="Devos D.P."/>
            <person name="Kaster A.-K."/>
            <person name="Ovreas L."/>
            <person name="Rohde M."/>
            <person name="Galperin M.Y."/>
            <person name="Jogler C."/>
        </authorList>
    </citation>
    <scope>NUCLEOTIDE SEQUENCE [LARGE SCALE GENOMIC DNA]</scope>
    <source>
        <strain evidence="8 9">Pla175</strain>
    </source>
</reference>
<dbReference type="GO" id="GO:0006281">
    <property type="term" value="P:DNA repair"/>
    <property type="evidence" value="ECO:0007669"/>
    <property type="project" value="UniProtKB-KW"/>
</dbReference>
<evidence type="ECO:0000256" key="5">
    <source>
        <dbReference type="ARBA" id="ARBA00023204"/>
    </source>
</evidence>
<keyword evidence="9" id="KW-1185">Reference proteome</keyword>
<dbReference type="Gene3D" id="1.10.10.10">
    <property type="entry name" value="Winged helix-like DNA-binding domain superfamily/Winged helix DNA-binding domain"/>
    <property type="match status" value="1"/>
</dbReference>
<name>A0A518DEU4_9BACT</name>
<dbReference type="GO" id="GO:0003908">
    <property type="term" value="F:methylated-DNA-[protein]-cysteine S-methyltransferase activity"/>
    <property type="evidence" value="ECO:0007669"/>
    <property type="project" value="UniProtKB-EC"/>
</dbReference>
<dbReference type="Pfam" id="PF01035">
    <property type="entry name" value="DNA_binding_1"/>
    <property type="match status" value="1"/>
</dbReference>